<dbReference type="EMBL" id="JACAZI010000001">
    <property type="protein sequence ID" value="KAF7372431.1"/>
    <property type="molecule type" value="Genomic_DNA"/>
</dbReference>
<dbReference type="OrthoDB" id="2122982at2759"/>
<reference evidence="1" key="1">
    <citation type="submission" date="2020-05" db="EMBL/GenBank/DDBJ databases">
        <title>Mycena genomes resolve the evolution of fungal bioluminescence.</title>
        <authorList>
            <person name="Tsai I.J."/>
        </authorList>
    </citation>
    <scope>NUCLEOTIDE SEQUENCE</scope>
    <source>
        <strain evidence="1">CCC161011</strain>
    </source>
</reference>
<evidence type="ECO:0000313" key="1">
    <source>
        <dbReference type="EMBL" id="KAF7372431.1"/>
    </source>
</evidence>
<evidence type="ECO:0000313" key="2">
    <source>
        <dbReference type="Proteomes" id="UP000620124"/>
    </source>
</evidence>
<protein>
    <submittedName>
        <fullName evidence="1">Protein kinase domain-containing protein</fullName>
    </submittedName>
</protein>
<name>A0A8H7DID5_9AGAR</name>
<dbReference type="AlphaFoldDB" id="A0A8H7DID5"/>
<keyword evidence="1" id="KW-0418">Kinase</keyword>
<gene>
    <name evidence="1" type="ORF">MVEN_00104400</name>
</gene>
<accession>A0A8H7DID5</accession>
<organism evidence="1 2">
    <name type="scientific">Mycena venus</name>
    <dbReference type="NCBI Taxonomy" id="2733690"/>
    <lineage>
        <taxon>Eukaryota</taxon>
        <taxon>Fungi</taxon>
        <taxon>Dikarya</taxon>
        <taxon>Basidiomycota</taxon>
        <taxon>Agaricomycotina</taxon>
        <taxon>Agaricomycetes</taxon>
        <taxon>Agaricomycetidae</taxon>
        <taxon>Agaricales</taxon>
        <taxon>Marasmiineae</taxon>
        <taxon>Mycenaceae</taxon>
        <taxon>Mycena</taxon>
    </lineage>
</organism>
<proteinExistence type="predicted"/>
<keyword evidence="1" id="KW-0808">Transferase</keyword>
<sequence length="419" mass="47162">MILNGGNEKQKAYTGDNIAGVVSSTGEHIIDTLSGGAFKKVMDEELQGIWRAQGWKGNVKARNFAPALNYFYVEKFTVRAESGDVAGSDISDAGSDSESTPATRKDDRWALACIGVPYLNEIAEAVDDDGAGFINIHEANGFAHRRPEGWSLVSWVAYFAAGWHTSVTWYKNRIYNIVYAMVSVAKRAKSANVQAVNSYLSGLELQRLELLLRSTGSTDRPVVDGTPLRRLTDEYQIEEAAKFEDRLKTLNYELDEVATIQLITKKRRVEHYVYPLLYQLLKRHFDILRLACIHVLEDSEFTIMSTSLASVFQAVDARKKNLKVIFKSHSLDVEERLEKFAFGMFQPASDDHPRVPRDNTIRTFVEDDAFKFRYEDLGPESDDAEEKAKGIIASIDPKILRYHTKKPGDGAESDKCDRV</sequence>
<keyword evidence="2" id="KW-1185">Reference proteome</keyword>
<dbReference type="Proteomes" id="UP000620124">
    <property type="component" value="Unassembled WGS sequence"/>
</dbReference>
<comment type="caution">
    <text evidence="1">The sequence shown here is derived from an EMBL/GenBank/DDBJ whole genome shotgun (WGS) entry which is preliminary data.</text>
</comment>
<dbReference type="GO" id="GO:0016301">
    <property type="term" value="F:kinase activity"/>
    <property type="evidence" value="ECO:0007669"/>
    <property type="project" value="UniProtKB-KW"/>
</dbReference>